<feature type="compositionally biased region" description="Basic and acidic residues" evidence="1">
    <location>
        <begin position="186"/>
        <end position="208"/>
    </location>
</feature>
<proteinExistence type="predicted"/>
<dbReference type="AlphaFoldDB" id="A0A7K0C1Y9"/>
<gene>
    <name evidence="2" type="ORF">ACRB68_55670</name>
</gene>
<evidence type="ECO:0000256" key="1">
    <source>
        <dbReference type="SAM" id="MobiDB-lite"/>
    </source>
</evidence>
<keyword evidence="3" id="KW-1185">Reference proteome</keyword>
<reference evidence="2 3" key="1">
    <citation type="submission" date="2019-10" db="EMBL/GenBank/DDBJ databases">
        <title>Actinomadura rubteroloni sp. nov. and Actinomadura macrotermitis sp. nov., isolated from the gut of fungus growing-termite Macrotermes natalensis.</title>
        <authorList>
            <person name="Benndorf R."/>
            <person name="Martin K."/>
            <person name="Kuefner M."/>
            <person name="De Beer W."/>
            <person name="Kaster A.-K."/>
            <person name="Vollmers J."/>
            <person name="Poulsen M."/>
            <person name="Beemelmanns C."/>
        </authorList>
    </citation>
    <scope>NUCLEOTIDE SEQUENCE [LARGE SCALE GENOMIC DNA]</scope>
    <source>
        <strain evidence="2 3">RB68</strain>
    </source>
</reference>
<sequence>MSDERAGHGPGPQDAELLLAGGRVPGHERLAGLLADAAAPAPPGPVPGEDAAVAAFRAARPLPARAARWGGRLAAKVTAVVCVTFAAGGVAVAAGTGNLPGQAPEPSHGRRHTPAPGHGAGSGRAPEPAPRPRVTGTAPAGPPPSPGLAPSPSPHPGWKGKDRENAHHPGGPANPTKKPKRSHKPNKPDSDDRPGGRRKTPDPHKVRP</sequence>
<accession>A0A7K0C1Y9</accession>
<feature type="region of interest" description="Disordered" evidence="1">
    <location>
        <begin position="93"/>
        <end position="208"/>
    </location>
</feature>
<evidence type="ECO:0000313" key="2">
    <source>
        <dbReference type="EMBL" id="MQY07467.1"/>
    </source>
</evidence>
<comment type="caution">
    <text evidence="2">The sequence shown here is derived from an EMBL/GenBank/DDBJ whole genome shotgun (WGS) entry which is preliminary data.</text>
</comment>
<dbReference type="RefSeq" id="WP_153537264.1">
    <property type="nucleotide sequence ID" value="NZ_WEGH01000003.1"/>
</dbReference>
<feature type="compositionally biased region" description="Pro residues" evidence="1">
    <location>
        <begin position="140"/>
        <end position="155"/>
    </location>
</feature>
<dbReference type="Proteomes" id="UP000487268">
    <property type="component" value="Unassembled WGS sequence"/>
</dbReference>
<evidence type="ECO:0000313" key="3">
    <source>
        <dbReference type="Proteomes" id="UP000487268"/>
    </source>
</evidence>
<organism evidence="2 3">
    <name type="scientific">Actinomadura macrotermitis</name>
    <dbReference type="NCBI Taxonomy" id="2585200"/>
    <lineage>
        <taxon>Bacteria</taxon>
        <taxon>Bacillati</taxon>
        <taxon>Actinomycetota</taxon>
        <taxon>Actinomycetes</taxon>
        <taxon>Streptosporangiales</taxon>
        <taxon>Thermomonosporaceae</taxon>
        <taxon>Actinomadura</taxon>
    </lineage>
</organism>
<name>A0A7K0C1Y9_9ACTN</name>
<dbReference type="EMBL" id="WEGH01000003">
    <property type="protein sequence ID" value="MQY07467.1"/>
    <property type="molecule type" value="Genomic_DNA"/>
</dbReference>
<protein>
    <submittedName>
        <fullName evidence="2">Uncharacterized protein</fullName>
    </submittedName>
</protein>